<name>W7UGN5_RUMFL</name>
<feature type="transmembrane region" description="Helical" evidence="1">
    <location>
        <begin position="9"/>
        <end position="29"/>
    </location>
</feature>
<evidence type="ECO:0000313" key="2">
    <source>
        <dbReference type="EMBL" id="EWM54356.1"/>
    </source>
</evidence>
<dbReference type="OrthoDB" id="1821968at2"/>
<gene>
    <name evidence="2" type="ORF">RF007C_12155</name>
</gene>
<keyword evidence="3" id="KW-1185">Reference proteome</keyword>
<dbReference type="EMBL" id="ATAX01000016">
    <property type="protein sequence ID" value="EWM54356.1"/>
    <property type="molecule type" value="Genomic_DNA"/>
</dbReference>
<evidence type="ECO:0000256" key="1">
    <source>
        <dbReference type="SAM" id="Phobius"/>
    </source>
</evidence>
<keyword evidence="1" id="KW-0812">Transmembrane</keyword>
<feature type="transmembrane region" description="Helical" evidence="1">
    <location>
        <begin position="82"/>
        <end position="100"/>
    </location>
</feature>
<accession>W7UGN5</accession>
<dbReference type="eggNOG" id="ENOG502ZDVR">
    <property type="taxonomic scope" value="Bacteria"/>
</dbReference>
<dbReference type="Proteomes" id="UP000019365">
    <property type="component" value="Unassembled WGS sequence"/>
</dbReference>
<feature type="transmembrane region" description="Helical" evidence="1">
    <location>
        <begin position="57"/>
        <end position="76"/>
    </location>
</feature>
<reference evidence="2 3" key="1">
    <citation type="journal article" date="2014" name="PLoS ONE">
        <title>Rumen cellulosomics: divergent fiber-degrading strategies revealed by comparative genome-wide analysis of six ruminococcal strains.</title>
        <authorList>
            <person name="Dassa B."/>
            <person name="Borovok I."/>
            <person name="Ruimy-Israeli V."/>
            <person name="Lamed R."/>
            <person name="Flint H.J."/>
            <person name="Duncan S.H."/>
            <person name="Henrissat B."/>
            <person name="Coutinho P."/>
            <person name="Morrison M."/>
            <person name="Mosoni P."/>
            <person name="Yeoman C.J."/>
            <person name="White B.A."/>
            <person name="Bayer E.A."/>
        </authorList>
    </citation>
    <scope>NUCLEOTIDE SEQUENCE [LARGE SCALE GENOMIC DNA]</scope>
    <source>
        <strain evidence="2 3">007c</strain>
    </source>
</reference>
<keyword evidence="1" id="KW-1133">Transmembrane helix</keyword>
<evidence type="ECO:0000313" key="3">
    <source>
        <dbReference type="Proteomes" id="UP000019365"/>
    </source>
</evidence>
<comment type="caution">
    <text evidence="2">The sequence shown here is derived from an EMBL/GenBank/DDBJ whole genome shotgun (WGS) entry which is preliminary data.</text>
</comment>
<dbReference type="PATRIC" id="fig|1341157.4.peg.1020"/>
<proteinExistence type="predicted"/>
<sequence length="116" mass="12950">MSFRNKQGGALITAMAVYVVTKAVLNMVLAGHFSLSSLLIALAEAAAFFLWFRYVNYVLAAILAFFAFIYLPQNIANIGSNWIYLLEGVLDMGCAVLLCFSSNVREHYSNQWNNKN</sequence>
<keyword evidence="1" id="KW-0472">Membrane</keyword>
<protein>
    <submittedName>
        <fullName evidence="2">Uncharacterized protein</fullName>
    </submittedName>
</protein>
<dbReference type="RefSeq" id="WP_037297785.1">
    <property type="nucleotide sequence ID" value="NZ_ATAX01000016.1"/>
</dbReference>
<organism evidence="2 3">
    <name type="scientific">Ruminococcus flavefaciens 007c</name>
    <dbReference type="NCBI Taxonomy" id="1341157"/>
    <lineage>
        <taxon>Bacteria</taxon>
        <taxon>Bacillati</taxon>
        <taxon>Bacillota</taxon>
        <taxon>Clostridia</taxon>
        <taxon>Eubacteriales</taxon>
        <taxon>Oscillospiraceae</taxon>
        <taxon>Ruminococcus</taxon>
    </lineage>
</organism>
<dbReference type="AlphaFoldDB" id="W7UGN5"/>